<dbReference type="eggNOG" id="COG0823">
    <property type="taxonomic scope" value="Bacteria"/>
</dbReference>
<dbReference type="SMART" id="SM00862">
    <property type="entry name" value="Trans_reg_C"/>
    <property type="match status" value="1"/>
</dbReference>
<dbReference type="CDD" id="cd00383">
    <property type="entry name" value="trans_reg_C"/>
    <property type="match status" value="1"/>
</dbReference>
<dbReference type="Gene3D" id="2.120.10.30">
    <property type="entry name" value="TolB, C-terminal domain"/>
    <property type="match status" value="1"/>
</dbReference>
<gene>
    <name evidence="5" type="ORF">OM33_14850</name>
</gene>
<reference evidence="5 6" key="1">
    <citation type="submission" date="2014-11" db="EMBL/GenBank/DDBJ databases">
        <title>Complete Genome Sequence of Pseudoalteromonas sp. Strain OCN003 Isolated from Kaneohe Bay, Oahu, Hawaii.</title>
        <authorList>
            <person name="Beurmann S."/>
            <person name="Videau P."/>
            <person name="Ushijima B."/>
            <person name="Smith A.M."/>
            <person name="Aeby G.S."/>
            <person name="Callahan S.M."/>
            <person name="Belcaid M."/>
        </authorList>
    </citation>
    <scope>NUCLEOTIDE SEQUENCE [LARGE SCALE GENOMIC DNA]</scope>
    <source>
        <strain evidence="5 6">OCN003</strain>
    </source>
</reference>
<evidence type="ECO:0000313" key="6">
    <source>
        <dbReference type="Proteomes" id="UP000030341"/>
    </source>
</evidence>
<accession>A0A0A7EK51</accession>
<dbReference type="GO" id="GO:0006355">
    <property type="term" value="P:regulation of DNA-templated transcription"/>
    <property type="evidence" value="ECO:0007669"/>
    <property type="project" value="InterPro"/>
</dbReference>
<organism evidence="5 6">
    <name type="scientific">Pseudoalteromonas piratica</name>
    <dbReference type="NCBI Taxonomy" id="1348114"/>
    <lineage>
        <taxon>Bacteria</taxon>
        <taxon>Pseudomonadati</taxon>
        <taxon>Pseudomonadota</taxon>
        <taxon>Gammaproteobacteria</taxon>
        <taxon>Alteromonadales</taxon>
        <taxon>Pseudoalteromonadaceae</taxon>
        <taxon>Pseudoalteromonas</taxon>
    </lineage>
</organism>
<keyword evidence="3" id="KW-1133">Transmembrane helix</keyword>
<dbReference type="InterPro" id="IPR011042">
    <property type="entry name" value="6-blade_b-propeller_TolB-like"/>
</dbReference>
<name>A0A0A7EK51_9GAMM</name>
<dbReference type="Proteomes" id="UP000030341">
    <property type="component" value="Chromosome 2"/>
</dbReference>
<dbReference type="KEGG" id="pseo:OM33_14850"/>
<dbReference type="eggNOG" id="COG3710">
    <property type="taxonomic scope" value="Bacteria"/>
</dbReference>
<keyword evidence="6" id="KW-1185">Reference proteome</keyword>
<evidence type="ECO:0000256" key="1">
    <source>
        <dbReference type="ARBA" id="ARBA00023125"/>
    </source>
</evidence>
<keyword evidence="3" id="KW-0812">Transmembrane</keyword>
<evidence type="ECO:0000313" key="5">
    <source>
        <dbReference type="EMBL" id="AIY66441.1"/>
    </source>
</evidence>
<dbReference type="PANTHER" id="PTHR36842">
    <property type="entry name" value="PROTEIN TOLB HOMOLOG"/>
    <property type="match status" value="1"/>
</dbReference>
<evidence type="ECO:0000259" key="4">
    <source>
        <dbReference type="PROSITE" id="PS51755"/>
    </source>
</evidence>
<dbReference type="OrthoDB" id="5900874at2"/>
<dbReference type="RefSeq" id="WP_040134657.1">
    <property type="nucleotide sequence ID" value="NZ_CP009889.1"/>
</dbReference>
<dbReference type="HOGENOM" id="CLU_404838_0_0_6"/>
<feature type="DNA-binding region" description="OmpR/PhoB-type" evidence="2">
    <location>
        <begin position="6"/>
        <end position="104"/>
    </location>
</feature>
<evidence type="ECO:0000256" key="3">
    <source>
        <dbReference type="SAM" id="Phobius"/>
    </source>
</evidence>
<dbReference type="InterPro" id="IPR001867">
    <property type="entry name" value="OmpR/PhoB-type_DNA-bd"/>
</dbReference>
<keyword evidence="3" id="KW-0472">Membrane</keyword>
<dbReference type="SUPFAM" id="SSF82171">
    <property type="entry name" value="DPP6 N-terminal domain-like"/>
    <property type="match status" value="1"/>
</dbReference>
<dbReference type="EMBL" id="CP009889">
    <property type="protein sequence ID" value="AIY66441.1"/>
    <property type="molecule type" value="Genomic_DNA"/>
</dbReference>
<dbReference type="PROSITE" id="PS51755">
    <property type="entry name" value="OMPR_PHOB"/>
    <property type="match status" value="1"/>
</dbReference>
<dbReference type="InterPro" id="IPR036388">
    <property type="entry name" value="WH-like_DNA-bd_sf"/>
</dbReference>
<feature type="domain" description="OmpR/PhoB-type" evidence="4">
    <location>
        <begin position="6"/>
        <end position="104"/>
    </location>
</feature>
<dbReference type="SUPFAM" id="SSF46894">
    <property type="entry name" value="C-terminal effector domain of the bipartite response regulators"/>
    <property type="match status" value="1"/>
</dbReference>
<feature type="transmembrane region" description="Helical" evidence="3">
    <location>
        <begin position="133"/>
        <end position="153"/>
    </location>
</feature>
<dbReference type="InterPro" id="IPR016032">
    <property type="entry name" value="Sig_transdc_resp-reg_C-effctor"/>
</dbReference>
<dbReference type="AlphaFoldDB" id="A0A0A7EK51"/>
<proteinExistence type="predicted"/>
<dbReference type="Gene3D" id="1.10.10.10">
    <property type="entry name" value="Winged helix-like DNA-binding domain superfamily/Winged helix DNA-binding domain"/>
    <property type="match status" value="1"/>
</dbReference>
<dbReference type="GO" id="GO:0003677">
    <property type="term" value="F:DNA binding"/>
    <property type="evidence" value="ECO:0007669"/>
    <property type="project" value="UniProtKB-UniRule"/>
</dbReference>
<evidence type="ECO:0000256" key="2">
    <source>
        <dbReference type="PROSITE-ProRule" id="PRU01091"/>
    </source>
</evidence>
<sequence>MKLLNEAYFQIENYRFYPERYLINDGSQDIKLEPKQSKILLLLALNSGRIITRDEIEKEVWQGRIISEQAVNNKISELRKVFKDNYRDPRYLKTHSQLGYELIASTSFVESIATGTNSESILQARTLKRSNRFVLVFSLLVLVLILFTGYIYFAKEVSQPPRIKFSLVPTTTEKGQEYGLNVREDGKYIAYSHRPLNAKNWRIKVKDMTTSKWRYVSPKSIDSKSPVWFGNSDTIFYVQNINNSCSIWQAKQVWANTLHEKITDCGDIASMSPLSIGPNNKWLYFSNFKNNKYELNRLNLNNYQIEKITTPPNTSIGDYASYISPNGRYLGFLRAISFARVDLNILELATGEITTLASEPHTLFAISWNNLSSELLYIDRDNFLVSQNIYTKEVKKLSNLHQKSIYPYRDKQNNTYIVEGGFFVSDIKTSDLSKIKFNYLISSSYQDYDPVPISNDKLLFTSRRSGIPQIWIKEKFDEQQLTQFEENSTLQDKLFNQEENSLLIVRNNKIIEYDLVNDQFRQITPDDWLVESLVANCKSGKPLFTAQNNGTWDLYELSEQLIKIEHDVYKFSADCNQEQYYGQKLSDLSLINIDLANKKVTPLELGLFDSIEWQIYSGELYYLSDTELLKRDLNNNKDKVIYTFSEDNKVHSFKISNNLIYINAKETMEMKIKQLNFNE</sequence>
<dbReference type="GO" id="GO:0000160">
    <property type="term" value="P:phosphorelay signal transduction system"/>
    <property type="evidence" value="ECO:0007669"/>
    <property type="project" value="InterPro"/>
</dbReference>
<protein>
    <recommendedName>
        <fullName evidence="4">OmpR/PhoB-type domain-containing protein</fullName>
    </recommendedName>
</protein>
<dbReference type="PANTHER" id="PTHR36842:SF1">
    <property type="entry name" value="PROTEIN TOLB"/>
    <property type="match status" value="1"/>
</dbReference>
<keyword evidence="1 2" id="KW-0238">DNA-binding</keyword>
<dbReference type="Pfam" id="PF00486">
    <property type="entry name" value="Trans_reg_C"/>
    <property type="match status" value="1"/>
</dbReference>